<dbReference type="GO" id="GO:0030677">
    <property type="term" value="C:ribonuclease P complex"/>
    <property type="evidence" value="ECO:0007669"/>
    <property type="project" value="InterPro"/>
</dbReference>
<evidence type="ECO:0000256" key="1">
    <source>
        <dbReference type="ARBA" id="ARBA00004123"/>
    </source>
</evidence>
<dbReference type="OrthoDB" id="124041at2759"/>
<comment type="similarity">
    <text evidence="2">Belongs to the eukaryotic/archaeal RNase P protein component 1 family.</text>
</comment>
<dbReference type="Gene3D" id="2.30.30.210">
    <property type="entry name" value="Ribonuclease P/MRP, subunit p29"/>
    <property type="match status" value="1"/>
</dbReference>
<evidence type="ECO:0000256" key="3">
    <source>
        <dbReference type="SAM" id="MobiDB-lite"/>
    </source>
</evidence>
<dbReference type="PANTHER" id="PTHR13348">
    <property type="entry name" value="RIBONUCLEASE P SUBUNIT P29"/>
    <property type="match status" value="1"/>
</dbReference>
<dbReference type="AlphaFoldDB" id="A0A8T0H0F7"/>
<name>A0A8T0H0F7_CERPU</name>
<feature type="region of interest" description="Disordered" evidence="3">
    <location>
        <begin position="1"/>
        <end position="40"/>
    </location>
</feature>
<dbReference type="InterPro" id="IPR036980">
    <property type="entry name" value="RNase_P/MRP_Rpp29_sf"/>
</dbReference>
<sequence length="273" mass="30443">MAGRDDVRDWYLRQHTNSSAAAAPAKTDGSKGGEKKKAKEVDRNYARLSQIVLNGPLSSNLQLRRDNPSVGVDTVVQELLASNAKTASNIAGTIENRLLDRPYLLDNPATHGGATERAKDRALRARSKRSVKHLSMRQHRQAGSFNLPAEYLKYDLFRPMHEMWESYARSLVAECNDTSMQHRLLAADLHGAILAVVESKSTSYVGTQGIMIRETDQTFGIITVQDKLRVVPKAGAVFMLQLDSLRITLFGNNLFSRQLHPRKQQHTKPTIAL</sequence>
<dbReference type="InterPro" id="IPR016848">
    <property type="entry name" value="RNase_P/MRP_Rpp29-subunit"/>
</dbReference>
<keyword evidence="5" id="KW-1185">Reference proteome</keyword>
<gene>
    <name evidence="4" type="ORF">KC19_8G066700</name>
</gene>
<dbReference type="Proteomes" id="UP000822688">
    <property type="component" value="Chromosome 8"/>
</dbReference>
<dbReference type="GO" id="GO:0001682">
    <property type="term" value="P:tRNA 5'-leader removal"/>
    <property type="evidence" value="ECO:0007669"/>
    <property type="project" value="InterPro"/>
</dbReference>
<dbReference type="SMART" id="SM00538">
    <property type="entry name" value="POP4"/>
    <property type="match status" value="1"/>
</dbReference>
<dbReference type="SUPFAM" id="SSF101744">
    <property type="entry name" value="Rof/RNase P subunit-like"/>
    <property type="match status" value="1"/>
</dbReference>
<dbReference type="PANTHER" id="PTHR13348:SF0">
    <property type="entry name" value="RIBONUCLEASE P PROTEIN SUBUNIT P29"/>
    <property type="match status" value="1"/>
</dbReference>
<evidence type="ECO:0000313" key="5">
    <source>
        <dbReference type="Proteomes" id="UP000822688"/>
    </source>
</evidence>
<dbReference type="GO" id="GO:0033204">
    <property type="term" value="F:ribonuclease P RNA binding"/>
    <property type="evidence" value="ECO:0007669"/>
    <property type="project" value="InterPro"/>
</dbReference>
<dbReference type="SMR" id="A0A8T0H0F7"/>
<reference evidence="4" key="1">
    <citation type="submission" date="2020-06" db="EMBL/GenBank/DDBJ databases">
        <title>WGS assembly of Ceratodon purpureus strain R40.</title>
        <authorList>
            <person name="Carey S.B."/>
            <person name="Jenkins J."/>
            <person name="Shu S."/>
            <person name="Lovell J.T."/>
            <person name="Sreedasyam A."/>
            <person name="Maumus F."/>
            <person name="Tiley G.P."/>
            <person name="Fernandez-Pozo N."/>
            <person name="Barry K."/>
            <person name="Chen C."/>
            <person name="Wang M."/>
            <person name="Lipzen A."/>
            <person name="Daum C."/>
            <person name="Saski C.A."/>
            <person name="Payton A.C."/>
            <person name="Mcbreen J.C."/>
            <person name="Conrad R.E."/>
            <person name="Kollar L.M."/>
            <person name="Olsson S."/>
            <person name="Huttunen S."/>
            <person name="Landis J.B."/>
            <person name="Wickett N.J."/>
            <person name="Johnson M.G."/>
            <person name="Rensing S.A."/>
            <person name="Grimwood J."/>
            <person name="Schmutz J."/>
            <person name="Mcdaniel S.F."/>
        </authorList>
    </citation>
    <scope>NUCLEOTIDE SEQUENCE</scope>
    <source>
        <strain evidence="4">R40</strain>
    </source>
</reference>
<dbReference type="GO" id="GO:0005634">
    <property type="term" value="C:nucleus"/>
    <property type="evidence" value="ECO:0007669"/>
    <property type="project" value="UniProtKB-SubCell"/>
</dbReference>
<dbReference type="GO" id="GO:0000172">
    <property type="term" value="C:ribonuclease MRP complex"/>
    <property type="evidence" value="ECO:0007669"/>
    <property type="project" value="InterPro"/>
</dbReference>
<comment type="caution">
    <text evidence="4">The sequence shown here is derived from an EMBL/GenBank/DDBJ whole genome shotgun (WGS) entry which is preliminary data.</text>
</comment>
<evidence type="ECO:0000256" key="2">
    <source>
        <dbReference type="ARBA" id="ARBA00006181"/>
    </source>
</evidence>
<dbReference type="GO" id="GO:0006364">
    <property type="term" value="P:rRNA processing"/>
    <property type="evidence" value="ECO:0007669"/>
    <property type="project" value="TreeGrafter"/>
</dbReference>
<protein>
    <submittedName>
        <fullName evidence="4">Uncharacterized protein</fullName>
    </submittedName>
</protein>
<proteinExistence type="inferred from homology"/>
<evidence type="ECO:0000313" key="4">
    <source>
        <dbReference type="EMBL" id="KAG0563879.1"/>
    </source>
</evidence>
<feature type="compositionally biased region" description="Basic and acidic residues" evidence="3">
    <location>
        <begin position="1"/>
        <end position="12"/>
    </location>
</feature>
<dbReference type="Pfam" id="PF01868">
    <property type="entry name" value="RNase_P-MRP_p29"/>
    <property type="match status" value="1"/>
</dbReference>
<organism evidence="4 5">
    <name type="scientific">Ceratodon purpureus</name>
    <name type="common">Fire moss</name>
    <name type="synonym">Dicranum purpureum</name>
    <dbReference type="NCBI Taxonomy" id="3225"/>
    <lineage>
        <taxon>Eukaryota</taxon>
        <taxon>Viridiplantae</taxon>
        <taxon>Streptophyta</taxon>
        <taxon>Embryophyta</taxon>
        <taxon>Bryophyta</taxon>
        <taxon>Bryophytina</taxon>
        <taxon>Bryopsida</taxon>
        <taxon>Dicranidae</taxon>
        <taxon>Pseudoditrichales</taxon>
        <taxon>Ditrichaceae</taxon>
        <taxon>Ceratodon</taxon>
    </lineage>
</organism>
<dbReference type="InterPro" id="IPR023534">
    <property type="entry name" value="Rof/RNase_P-like"/>
</dbReference>
<comment type="subcellular location">
    <subcellularLocation>
        <location evidence="1">Nucleus</location>
    </subcellularLocation>
</comment>
<dbReference type="InterPro" id="IPR002730">
    <property type="entry name" value="Rpp29/RNP1"/>
</dbReference>
<dbReference type="EMBL" id="CM026429">
    <property type="protein sequence ID" value="KAG0563879.1"/>
    <property type="molecule type" value="Genomic_DNA"/>
</dbReference>
<feature type="compositionally biased region" description="Basic and acidic residues" evidence="3">
    <location>
        <begin position="28"/>
        <end position="40"/>
    </location>
</feature>
<accession>A0A8T0H0F7</accession>